<dbReference type="PANTHER" id="PTHR35337">
    <property type="entry name" value="SLR1478 PROTEIN"/>
    <property type="match status" value="1"/>
</dbReference>
<dbReference type="PANTHER" id="PTHR35337:SF1">
    <property type="entry name" value="SLR1478 PROTEIN"/>
    <property type="match status" value="1"/>
</dbReference>
<dbReference type="Proteomes" id="UP001156666">
    <property type="component" value="Unassembled WGS sequence"/>
</dbReference>
<feature type="transmembrane region" description="Helical" evidence="1">
    <location>
        <begin position="261"/>
        <end position="283"/>
    </location>
</feature>
<evidence type="ECO:0000313" key="2">
    <source>
        <dbReference type="EMBL" id="GLR16637.1"/>
    </source>
</evidence>
<proteinExistence type="predicted"/>
<keyword evidence="1" id="KW-1133">Transmembrane helix</keyword>
<reference evidence="2" key="2">
    <citation type="submission" date="2023-01" db="EMBL/GenBank/DDBJ databases">
        <title>Draft genome sequence of Portibacter lacus strain NBRC 108769.</title>
        <authorList>
            <person name="Sun Q."/>
            <person name="Mori K."/>
        </authorList>
    </citation>
    <scope>NUCLEOTIDE SEQUENCE</scope>
    <source>
        <strain evidence="2">NBRC 108769</strain>
    </source>
</reference>
<organism evidence="2 3">
    <name type="scientific">Portibacter lacus</name>
    <dbReference type="NCBI Taxonomy" id="1099794"/>
    <lineage>
        <taxon>Bacteria</taxon>
        <taxon>Pseudomonadati</taxon>
        <taxon>Bacteroidota</taxon>
        <taxon>Saprospiria</taxon>
        <taxon>Saprospirales</taxon>
        <taxon>Haliscomenobacteraceae</taxon>
        <taxon>Portibacter</taxon>
    </lineage>
</organism>
<feature type="transmembrane region" description="Helical" evidence="1">
    <location>
        <begin position="100"/>
        <end position="120"/>
    </location>
</feature>
<dbReference type="AlphaFoldDB" id="A0AA37SMP7"/>
<dbReference type="EMBL" id="BSOH01000007">
    <property type="protein sequence ID" value="GLR16637.1"/>
    <property type="molecule type" value="Genomic_DNA"/>
</dbReference>
<protein>
    <submittedName>
        <fullName evidence="2">Membrane protein</fullName>
    </submittedName>
</protein>
<sequence length="323" mass="36513">MKEVLYIKKNQSRWKEFETFLDSHEMRSPDVLADYYIQLTDDLSYAKTFYPNSNLISYLNTLAAKAHTSIYRNKKEEKSRLLSFFKFEVPLAIWESRTTIGWALFIFLLSIGIGLLSNVIDENFTRQILGDSYVNMTLDNIEKGDPMAVYDSESVSMFIGIGQNNVKVALYAFVLGIFGSVISAFILITNGIMVGTFLHFFIRKGLFGLAFSTIFIHGALELSAIAIAGGAGMVLGNSFLFPGTFTRMESLKRGAKRSLKIMIGLIPVIIAAAVLESFVTKHYLEIGSIGRWAIIIVSFIFIIWYFIWYPRKLYRHGTEAINS</sequence>
<dbReference type="InterPro" id="IPR002798">
    <property type="entry name" value="SpoIIM-like"/>
</dbReference>
<dbReference type="RefSeq" id="WP_235291171.1">
    <property type="nucleotide sequence ID" value="NZ_BSOH01000007.1"/>
</dbReference>
<name>A0AA37SMP7_9BACT</name>
<comment type="caution">
    <text evidence="2">The sequence shown here is derived from an EMBL/GenBank/DDBJ whole genome shotgun (WGS) entry which is preliminary data.</text>
</comment>
<evidence type="ECO:0000313" key="3">
    <source>
        <dbReference type="Proteomes" id="UP001156666"/>
    </source>
</evidence>
<evidence type="ECO:0000256" key="1">
    <source>
        <dbReference type="SAM" id="Phobius"/>
    </source>
</evidence>
<feature type="transmembrane region" description="Helical" evidence="1">
    <location>
        <begin position="222"/>
        <end position="241"/>
    </location>
</feature>
<feature type="transmembrane region" description="Helical" evidence="1">
    <location>
        <begin position="168"/>
        <end position="188"/>
    </location>
</feature>
<keyword evidence="1" id="KW-0472">Membrane</keyword>
<keyword evidence="3" id="KW-1185">Reference proteome</keyword>
<accession>A0AA37SMP7</accession>
<keyword evidence="1" id="KW-0812">Transmembrane</keyword>
<reference evidence="2" key="1">
    <citation type="journal article" date="2014" name="Int. J. Syst. Evol. Microbiol.">
        <title>Complete genome sequence of Corynebacterium casei LMG S-19264T (=DSM 44701T), isolated from a smear-ripened cheese.</title>
        <authorList>
            <consortium name="US DOE Joint Genome Institute (JGI-PGF)"/>
            <person name="Walter F."/>
            <person name="Albersmeier A."/>
            <person name="Kalinowski J."/>
            <person name="Ruckert C."/>
        </authorList>
    </citation>
    <scope>NUCLEOTIDE SEQUENCE</scope>
    <source>
        <strain evidence="2">NBRC 108769</strain>
    </source>
</reference>
<gene>
    <name evidence="2" type="ORF">GCM10007940_12520</name>
</gene>
<dbReference type="Pfam" id="PF01944">
    <property type="entry name" value="SpoIIM"/>
    <property type="match status" value="1"/>
</dbReference>
<feature type="transmembrane region" description="Helical" evidence="1">
    <location>
        <begin position="289"/>
        <end position="308"/>
    </location>
</feature>